<dbReference type="RefSeq" id="XP_040785340.1">
    <property type="nucleotide sequence ID" value="XM_040931106.1"/>
</dbReference>
<keyword evidence="4" id="KW-1185">Reference proteome</keyword>
<dbReference type="EMBL" id="ML976617">
    <property type="protein sequence ID" value="KAF1842777.1"/>
    <property type="molecule type" value="Genomic_DNA"/>
</dbReference>
<name>A0A9P4GBW2_9PLEO</name>
<dbReference type="SUPFAM" id="SSF54909">
    <property type="entry name" value="Dimeric alpha+beta barrel"/>
    <property type="match status" value="1"/>
</dbReference>
<proteinExistence type="inferred from homology"/>
<dbReference type="InterPro" id="IPR009799">
    <property type="entry name" value="EthD_dom"/>
</dbReference>
<dbReference type="Proteomes" id="UP000800039">
    <property type="component" value="Unassembled WGS sequence"/>
</dbReference>
<dbReference type="Pfam" id="PF07110">
    <property type="entry name" value="EthD"/>
    <property type="match status" value="1"/>
</dbReference>
<accession>A0A9P4GBW2</accession>
<evidence type="ECO:0000256" key="1">
    <source>
        <dbReference type="ARBA" id="ARBA00005986"/>
    </source>
</evidence>
<comment type="similarity">
    <text evidence="1">Belongs to the tpcK family.</text>
</comment>
<dbReference type="AlphaFoldDB" id="A0A9P4GBW2"/>
<dbReference type="InterPro" id="IPR011008">
    <property type="entry name" value="Dimeric_a/b-barrel"/>
</dbReference>
<reference evidence="3" key="1">
    <citation type="submission" date="2020-01" db="EMBL/GenBank/DDBJ databases">
        <authorList>
            <consortium name="DOE Joint Genome Institute"/>
            <person name="Haridas S."/>
            <person name="Albert R."/>
            <person name="Binder M."/>
            <person name="Bloem J."/>
            <person name="Labutti K."/>
            <person name="Salamov A."/>
            <person name="Andreopoulos B."/>
            <person name="Baker S.E."/>
            <person name="Barry K."/>
            <person name="Bills G."/>
            <person name="Bluhm B.H."/>
            <person name="Cannon C."/>
            <person name="Castanera R."/>
            <person name="Culley D.E."/>
            <person name="Daum C."/>
            <person name="Ezra D."/>
            <person name="Gonzalez J.B."/>
            <person name="Henrissat B."/>
            <person name="Kuo A."/>
            <person name="Liang C."/>
            <person name="Lipzen A."/>
            <person name="Lutzoni F."/>
            <person name="Magnuson J."/>
            <person name="Mondo S."/>
            <person name="Nolan M."/>
            <person name="Ohm R."/>
            <person name="Pangilinan J."/>
            <person name="Park H.-J."/>
            <person name="Ramirez L."/>
            <person name="Alfaro M."/>
            <person name="Sun H."/>
            <person name="Tritt A."/>
            <person name="Yoshinaga Y."/>
            <person name="Zwiers L.-H."/>
            <person name="Turgeon B.G."/>
            <person name="Goodwin S.B."/>
            <person name="Spatafora J.W."/>
            <person name="Crous P.W."/>
            <person name="Grigoriev I.V."/>
        </authorList>
    </citation>
    <scope>NUCLEOTIDE SEQUENCE</scope>
    <source>
        <strain evidence="3">CBS 394.84</strain>
    </source>
</reference>
<protein>
    <recommendedName>
        <fullName evidence="2">EthD domain-containing protein</fullName>
    </recommendedName>
</protein>
<sequence>MAITVFMFIPRKPGMSLEAFKDHYENKHVPLILKALGDAKPLRHSRYYCQRNSAAQEGADVPPPLLYLGDPSTVDYDCIATVEFEDQAHFIRFNETFETSPLKKEIQEDQDAFADSSKFKILAVETPRITT</sequence>
<dbReference type="GeneID" id="63848358"/>
<evidence type="ECO:0000259" key="2">
    <source>
        <dbReference type="Pfam" id="PF07110"/>
    </source>
</evidence>
<organism evidence="3 4">
    <name type="scientific">Cucurbitaria berberidis CBS 394.84</name>
    <dbReference type="NCBI Taxonomy" id="1168544"/>
    <lineage>
        <taxon>Eukaryota</taxon>
        <taxon>Fungi</taxon>
        <taxon>Dikarya</taxon>
        <taxon>Ascomycota</taxon>
        <taxon>Pezizomycotina</taxon>
        <taxon>Dothideomycetes</taxon>
        <taxon>Pleosporomycetidae</taxon>
        <taxon>Pleosporales</taxon>
        <taxon>Pleosporineae</taxon>
        <taxon>Cucurbitariaceae</taxon>
        <taxon>Cucurbitaria</taxon>
    </lineage>
</organism>
<comment type="caution">
    <text evidence="3">The sequence shown here is derived from an EMBL/GenBank/DDBJ whole genome shotgun (WGS) entry which is preliminary data.</text>
</comment>
<dbReference type="Gene3D" id="3.30.70.100">
    <property type="match status" value="1"/>
</dbReference>
<dbReference type="OrthoDB" id="2519291at2759"/>
<evidence type="ECO:0000313" key="3">
    <source>
        <dbReference type="EMBL" id="KAF1842777.1"/>
    </source>
</evidence>
<evidence type="ECO:0000313" key="4">
    <source>
        <dbReference type="Proteomes" id="UP000800039"/>
    </source>
</evidence>
<feature type="domain" description="EthD" evidence="2">
    <location>
        <begin position="12"/>
        <end position="117"/>
    </location>
</feature>
<dbReference type="GO" id="GO:0016491">
    <property type="term" value="F:oxidoreductase activity"/>
    <property type="evidence" value="ECO:0007669"/>
    <property type="project" value="InterPro"/>
</dbReference>
<gene>
    <name evidence="3" type="ORF">K460DRAFT_340196</name>
</gene>